<keyword evidence="3 6" id="KW-0812">Transmembrane</keyword>
<evidence type="ECO:0000256" key="2">
    <source>
        <dbReference type="ARBA" id="ARBA00022475"/>
    </source>
</evidence>
<reference evidence="7 8" key="1">
    <citation type="submission" date="2018-10" db="EMBL/GenBank/DDBJ databases">
        <authorList>
            <person name="Grouzdev D.S."/>
            <person name="Krutkina M.S."/>
            <person name="Tourova T.P."/>
            <person name="Nazina T.N."/>
        </authorList>
    </citation>
    <scope>NUCLEOTIDE SEQUENCE [LARGE SCALE GENOMIC DNA]</scope>
    <source>
        <strain evidence="7 8">435</strain>
    </source>
</reference>
<comment type="subcellular location">
    <subcellularLocation>
        <location evidence="1">Cell membrane</location>
    </subcellularLocation>
</comment>
<accession>A0A494WW05</accession>
<keyword evidence="2" id="KW-1003">Cell membrane</keyword>
<dbReference type="GO" id="GO:0005886">
    <property type="term" value="C:plasma membrane"/>
    <property type="evidence" value="ECO:0007669"/>
    <property type="project" value="UniProtKB-SubCell"/>
</dbReference>
<dbReference type="GO" id="GO:0036376">
    <property type="term" value="P:sodium ion export across plasma membrane"/>
    <property type="evidence" value="ECO:0007669"/>
    <property type="project" value="InterPro"/>
</dbReference>
<comment type="caution">
    <text evidence="7">The sequence shown here is derived from an EMBL/GenBank/DDBJ whole genome shotgun (WGS) entry which is preliminary data.</text>
</comment>
<keyword evidence="4 6" id="KW-1133">Transmembrane helix</keyword>
<name>A0A494WW05_9FIRM</name>
<evidence type="ECO:0000256" key="5">
    <source>
        <dbReference type="ARBA" id="ARBA00023136"/>
    </source>
</evidence>
<evidence type="ECO:0000256" key="6">
    <source>
        <dbReference type="SAM" id="Phobius"/>
    </source>
</evidence>
<dbReference type="AlphaFoldDB" id="A0A494WW05"/>
<dbReference type="Proteomes" id="UP000271256">
    <property type="component" value="Unassembled WGS sequence"/>
</dbReference>
<dbReference type="Pfam" id="PF04277">
    <property type="entry name" value="OAD_gamma"/>
    <property type="match status" value="1"/>
</dbReference>
<proteinExistence type="predicted"/>
<dbReference type="InterPro" id="IPR005899">
    <property type="entry name" value="Na_pump_deCOase"/>
</dbReference>
<evidence type="ECO:0008006" key="9">
    <source>
        <dbReference type="Google" id="ProtNLM"/>
    </source>
</evidence>
<dbReference type="GO" id="GO:0015081">
    <property type="term" value="F:sodium ion transmembrane transporter activity"/>
    <property type="evidence" value="ECO:0007669"/>
    <property type="project" value="InterPro"/>
</dbReference>
<evidence type="ECO:0000313" key="7">
    <source>
        <dbReference type="EMBL" id="RKO67698.1"/>
    </source>
</evidence>
<protein>
    <recommendedName>
        <fullName evidence="9">Oxaloacetate decarboxylase, gamma chain</fullName>
    </recommendedName>
</protein>
<evidence type="ECO:0000313" key="8">
    <source>
        <dbReference type="Proteomes" id="UP000271256"/>
    </source>
</evidence>
<dbReference type="RefSeq" id="WP_121452101.1">
    <property type="nucleotide sequence ID" value="NZ_RBWE01000001.1"/>
</dbReference>
<evidence type="ECO:0000256" key="1">
    <source>
        <dbReference type="ARBA" id="ARBA00004236"/>
    </source>
</evidence>
<dbReference type="EMBL" id="RBWE01000001">
    <property type="protein sequence ID" value="RKO67698.1"/>
    <property type="molecule type" value="Genomic_DNA"/>
</dbReference>
<sequence>MIDWTNAVVVAISGIVSVFLALGILSAVVSFSGWLFAYSARKKTAAQQSQQAPAQGKTVAIH</sequence>
<organism evidence="7 8">
    <name type="scientific">Desulfofundulus salinus</name>
    <dbReference type="NCBI Taxonomy" id="2419843"/>
    <lineage>
        <taxon>Bacteria</taxon>
        <taxon>Bacillati</taxon>
        <taxon>Bacillota</taxon>
        <taxon>Clostridia</taxon>
        <taxon>Eubacteriales</taxon>
        <taxon>Peptococcaceae</taxon>
        <taxon>Desulfofundulus</taxon>
    </lineage>
</organism>
<evidence type="ECO:0000256" key="4">
    <source>
        <dbReference type="ARBA" id="ARBA00022989"/>
    </source>
</evidence>
<feature type="transmembrane region" description="Helical" evidence="6">
    <location>
        <begin position="6"/>
        <end position="37"/>
    </location>
</feature>
<gene>
    <name evidence="7" type="ORF">D7024_12545</name>
</gene>
<keyword evidence="8" id="KW-1185">Reference proteome</keyword>
<keyword evidence="5 6" id="KW-0472">Membrane</keyword>
<evidence type="ECO:0000256" key="3">
    <source>
        <dbReference type="ARBA" id="ARBA00022692"/>
    </source>
</evidence>